<evidence type="ECO:0000313" key="1">
    <source>
        <dbReference type="EMBL" id="RYC88563.1"/>
    </source>
</evidence>
<protein>
    <submittedName>
        <fullName evidence="1">Uncharacterized protein</fullName>
    </submittedName>
</protein>
<dbReference type="EMBL" id="MQTW01000061">
    <property type="protein sequence ID" value="RYC88563.1"/>
    <property type="molecule type" value="Genomic_DNA"/>
</dbReference>
<dbReference type="AlphaFoldDB" id="A0A4Q2VPX2"/>
<name>A0A4Q2VPX2_FUSOX</name>
<comment type="caution">
    <text evidence="1">The sequence shown here is derived from an EMBL/GenBank/DDBJ whole genome shotgun (WGS) entry which is preliminary data.</text>
</comment>
<sequence>MCLFPKELGIPGPLRVSRAAISGAVRIADLPFLNRLPLELVDMVQSHCPDAYFWNMVHRLNHKKRLRFRQPMITTLIRKDLSCTTSWKRGKAAPDSEERLKDPECLCITLDSDGICEIQRLQNHPHPPNHDPNVKFRRHVLTNEKDVKSADAYFQVSIPRRSMPIWFANRIGWTLLSASTCGSPWFPDLGPSVR</sequence>
<evidence type="ECO:0000313" key="2">
    <source>
        <dbReference type="Proteomes" id="UP000290540"/>
    </source>
</evidence>
<accession>A0A4Q2VPX2</accession>
<dbReference type="Proteomes" id="UP000290540">
    <property type="component" value="Unassembled WGS sequence"/>
</dbReference>
<gene>
    <name evidence="1" type="ORF">BFJ63_vAg8625</name>
</gene>
<proteinExistence type="predicted"/>
<organism evidence="1 2">
    <name type="scientific">Fusarium oxysporum f. sp. narcissi</name>
    <dbReference type="NCBI Taxonomy" id="451672"/>
    <lineage>
        <taxon>Eukaryota</taxon>
        <taxon>Fungi</taxon>
        <taxon>Dikarya</taxon>
        <taxon>Ascomycota</taxon>
        <taxon>Pezizomycotina</taxon>
        <taxon>Sordariomycetes</taxon>
        <taxon>Hypocreomycetidae</taxon>
        <taxon>Hypocreales</taxon>
        <taxon>Nectriaceae</taxon>
        <taxon>Fusarium</taxon>
        <taxon>Fusarium oxysporum species complex</taxon>
    </lineage>
</organism>
<reference evidence="1 2" key="1">
    <citation type="submission" date="2016-12" db="EMBL/GenBank/DDBJ databases">
        <title>Draft genome sequence of Fusarium oxysporum causing rot on Narcissus.</title>
        <authorList>
            <person name="Armitage A.D."/>
            <person name="Taylor A."/>
            <person name="Clarkson J.P."/>
            <person name="Harrison R.J."/>
            <person name="Jackson A.C."/>
        </authorList>
    </citation>
    <scope>NUCLEOTIDE SEQUENCE [LARGE SCALE GENOMIC DNA]</scope>
    <source>
        <strain evidence="1 2">N139</strain>
    </source>
</reference>